<keyword evidence="3" id="KW-1185">Reference proteome</keyword>
<dbReference type="RefSeq" id="WP_267311104.1">
    <property type="nucleotide sequence ID" value="NZ_JABXXV010000008.1"/>
</dbReference>
<dbReference type="Proteomes" id="UP001516351">
    <property type="component" value="Unassembled WGS sequence"/>
</dbReference>
<gene>
    <name evidence="2" type="ORF">HW542_13775</name>
</gene>
<evidence type="ECO:0000256" key="1">
    <source>
        <dbReference type="SAM" id="Phobius"/>
    </source>
</evidence>
<evidence type="ECO:0000313" key="3">
    <source>
        <dbReference type="Proteomes" id="UP001516351"/>
    </source>
</evidence>
<keyword evidence="1" id="KW-0472">Membrane</keyword>
<name>A0ABX2P896_9PROT</name>
<organism evidence="2 3">
    <name type="scientific">Asaia spathodeae</name>
    <dbReference type="NCBI Taxonomy" id="657016"/>
    <lineage>
        <taxon>Bacteria</taxon>
        <taxon>Pseudomonadati</taxon>
        <taxon>Pseudomonadota</taxon>
        <taxon>Alphaproteobacteria</taxon>
        <taxon>Acetobacterales</taxon>
        <taxon>Acetobacteraceae</taxon>
        <taxon>Asaia</taxon>
    </lineage>
</organism>
<feature type="transmembrane region" description="Helical" evidence="1">
    <location>
        <begin position="12"/>
        <end position="33"/>
    </location>
</feature>
<accession>A0ABX2P896</accession>
<keyword evidence="1" id="KW-0812">Transmembrane</keyword>
<dbReference type="EMBL" id="JABXXV010000008">
    <property type="protein sequence ID" value="NVN47868.1"/>
    <property type="molecule type" value="Genomic_DNA"/>
</dbReference>
<dbReference type="PROSITE" id="PS51257">
    <property type="entry name" value="PROKAR_LIPOPROTEIN"/>
    <property type="match status" value="1"/>
</dbReference>
<comment type="caution">
    <text evidence="2">The sequence shown here is derived from an EMBL/GenBank/DDBJ whole genome shotgun (WGS) entry which is preliminary data.</text>
</comment>
<evidence type="ECO:0000313" key="2">
    <source>
        <dbReference type="EMBL" id="NVN47868.1"/>
    </source>
</evidence>
<keyword evidence="1" id="KW-1133">Transmembrane helix</keyword>
<proteinExistence type="predicted"/>
<protein>
    <submittedName>
        <fullName evidence="2">Uncharacterized protein</fullName>
    </submittedName>
</protein>
<reference evidence="2 3" key="1">
    <citation type="submission" date="2020-06" db="EMBL/GenBank/DDBJ databases">
        <title>Synonyms of Asaia species.</title>
        <authorList>
            <person name="Sombolestani A."/>
        </authorList>
    </citation>
    <scope>NUCLEOTIDE SEQUENCE [LARGE SCALE GENOMIC DNA]</scope>
    <source>
        <strain evidence="2 3">LMG 27047</strain>
    </source>
</reference>
<sequence>MKSLKEFVGSGVFANIVSSFGLIAACIAAWLALDSANSGQEQAAIASKTYTATIRPWLKVTMDKTILPHLRVSREGELSTGLMVNMHNFGTAPATGVVVGSLFSFETTADISSNEILFQKAACDKLEKSISFNNNEEYSSAGAIVFPSDELKYGAGDNGVVPKGGLRTLNFSQAICVHYKMGKNVFQTSTSFYFSRDSDQISQILSSRPILLQGSQKDYDEEAKEDGSFNLVPGTIIPDNSYNYAQQMVFTSAK</sequence>